<dbReference type="STRING" id="7375.A0A0L0C0T9"/>
<dbReference type="InterPro" id="IPR019269">
    <property type="entry name" value="BLOC1_su2"/>
</dbReference>
<evidence type="ECO:0000256" key="5">
    <source>
        <dbReference type="ARBA" id="ARBA00022833"/>
    </source>
</evidence>
<comment type="caution">
    <text evidence="8">The sequence shown here is derived from an EMBL/GenBank/DDBJ whole genome shotgun (WGS) entry which is preliminary data.</text>
</comment>
<protein>
    <submittedName>
        <fullName evidence="8">Biogenesis of lysosome-related organelles complex 1 subunit 2</fullName>
    </submittedName>
</protein>
<keyword evidence="3" id="KW-0677">Repeat</keyword>
<evidence type="ECO:0000313" key="9">
    <source>
        <dbReference type="Proteomes" id="UP000037069"/>
    </source>
</evidence>
<evidence type="ECO:0000256" key="4">
    <source>
        <dbReference type="ARBA" id="ARBA00022771"/>
    </source>
</evidence>
<dbReference type="SMART" id="SM00355">
    <property type="entry name" value="ZnF_C2H2"/>
    <property type="match status" value="10"/>
</dbReference>
<dbReference type="GO" id="GO:0008270">
    <property type="term" value="F:zinc ion binding"/>
    <property type="evidence" value="ECO:0007669"/>
    <property type="project" value="UniProtKB-KW"/>
</dbReference>
<name>A0A0L0C0T9_LUCCU</name>
<dbReference type="EMBL" id="JRES01001060">
    <property type="protein sequence ID" value="KNC25933.1"/>
    <property type="molecule type" value="Genomic_DNA"/>
</dbReference>
<keyword evidence="2" id="KW-0479">Metal-binding</keyword>
<feature type="domain" description="C2H2-type" evidence="7">
    <location>
        <begin position="472"/>
        <end position="499"/>
    </location>
</feature>
<feature type="domain" description="C2H2-type" evidence="7">
    <location>
        <begin position="443"/>
        <end position="471"/>
    </location>
</feature>
<feature type="domain" description="C2H2-type" evidence="7">
    <location>
        <begin position="500"/>
        <end position="528"/>
    </location>
</feature>
<organism evidence="8 9">
    <name type="scientific">Lucilia cuprina</name>
    <name type="common">Green bottle fly</name>
    <name type="synonym">Australian sheep blowfly</name>
    <dbReference type="NCBI Taxonomy" id="7375"/>
    <lineage>
        <taxon>Eukaryota</taxon>
        <taxon>Metazoa</taxon>
        <taxon>Ecdysozoa</taxon>
        <taxon>Arthropoda</taxon>
        <taxon>Hexapoda</taxon>
        <taxon>Insecta</taxon>
        <taxon>Pterygota</taxon>
        <taxon>Neoptera</taxon>
        <taxon>Endopterygota</taxon>
        <taxon>Diptera</taxon>
        <taxon>Brachycera</taxon>
        <taxon>Muscomorpha</taxon>
        <taxon>Oestroidea</taxon>
        <taxon>Calliphoridae</taxon>
        <taxon>Luciliinae</taxon>
        <taxon>Lucilia</taxon>
    </lineage>
</organism>
<dbReference type="OrthoDB" id="8922241at2759"/>
<dbReference type="InterPro" id="IPR013087">
    <property type="entry name" value="Znf_C2H2_type"/>
</dbReference>
<sequence length="665" mass="77070">MKFCNLCAKNSEQVKKISENNSTSGSNVVKIQNLLQIFQNDIVQFLLDNKESLICHNCLQQLKKCYEFVQKIKASEKKFVQAKEIKTEHDYIESLTGNVTNNETTNAKVTVNEKSNNENVFKTNLKFKLILPKTCSSKEIVNKNIETLVIENKTRLYKCLRCAESFKSFKQLKQHEVEFCENNILKDLQICVYCHKCFSKEISLSDHITQKHPQQEFLCCLCQDKCFAAKGYLARHIKKVHGHEILQYFCGECPELMCLSTPQELQEHFLCKHPCQSSSNAMEHQTQATLNDDDMDLEMHEEFLDEFLLAHTNENAFQFSECWEALDLHLPDMLQSTTTSNLNNVSEFTEAFGCPKCFEQFKNPQPLLKHLAEFHNLPVLICRKCQKCFPSFKDFKRHKLQTCLNSSTTLPLNVECPYCRKTFNNSANLKQHIRIVHSQLKRHICQLCDKQFSTLDHLKKHVLSQHQNERKHLCAVCDKRFTQLGHLKQHLAIHTTGKTLKCSECSLKFWRKIDLERHRQKNHATHNTLLDSPIRGPTLSTSTSSFEALDPHDPNLSKLANKMFRKTEEYITNELQAPLEDYQLLENMNRATIAKYSDMRQISENLSLSTAELSQKFQALKPLMQQIDEISDTVDKLEAAAYKLDAYSIALENRVKSVLQRKNNM</sequence>
<keyword evidence="5" id="KW-0862">Zinc</keyword>
<dbReference type="PANTHER" id="PTHR24379">
    <property type="entry name" value="KRAB AND ZINC FINGER DOMAIN-CONTAINING"/>
    <property type="match status" value="1"/>
</dbReference>
<evidence type="ECO:0000256" key="2">
    <source>
        <dbReference type="ARBA" id="ARBA00022723"/>
    </source>
</evidence>
<reference evidence="8 9" key="1">
    <citation type="journal article" date="2015" name="Nat. Commun.">
        <title>Lucilia cuprina genome unlocks parasitic fly biology to underpin future interventions.</title>
        <authorList>
            <person name="Anstead C.A."/>
            <person name="Korhonen P.K."/>
            <person name="Young N.D."/>
            <person name="Hall R.S."/>
            <person name="Jex A.R."/>
            <person name="Murali S.C."/>
            <person name="Hughes D.S."/>
            <person name="Lee S.F."/>
            <person name="Perry T."/>
            <person name="Stroehlein A.J."/>
            <person name="Ansell B.R."/>
            <person name="Breugelmans B."/>
            <person name="Hofmann A."/>
            <person name="Qu J."/>
            <person name="Dugan S."/>
            <person name="Lee S.L."/>
            <person name="Chao H."/>
            <person name="Dinh H."/>
            <person name="Han Y."/>
            <person name="Doddapaneni H.V."/>
            <person name="Worley K.C."/>
            <person name="Muzny D.M."/>
            <person name="Ioannidis P."/>
            <person name="Waterhouse R.M."/>
            <person name="Zdobnov E.M."/>
            <person name="James P.J."/>
            <person name="Bagnall N.H."/>
            <person name="Kotze A.C."/>
            <person name="Gibbs R.A."/>
            <person name="Richards S."/>
            <person name="Batterham P."/>
            <person name="Gasser R.B."/>
        </authorList>
    </citation>
    <scope>NUCLEOTIDE SEQUENCE [LARGE SCALE GENOMIC DNA]</scope>
    <source>
        <strain evidence="8 9">LS</strain>
        <tissue evidence="8">Full body</tissue>
    </source>
</reference>
<dbReference type="InterPro" id="IPR012934">
    <property type="entry name" value="Znf_AD"/>
</dbReference>
<dbReference type="GO" id="GO:0005634">
    <property type="term" value="C:nucleus"/>
    <property type="evidence" value="ECO:0007669"/>
    <property type="project" value="InterPro"/>
</dbReference>
<gene>
    <name evidence="8" type="ORF">FF38_03694</name>
</gene>
<dbReference type="Proteomes" id="UP000037069">
    <property type="component" value="Unassembled WGS sequence"/>
</dbReference>
<evidence type="ECO:0000313" key="8">
    <source>
        <dbReference type="EMBL" id="KNC25933.1"/>
    </source>
</evidence>
<dbReference type="SMART" id="SM00868">
    <property type="entry name" value="zf-AD"/>
    <property type="match status" value="1"/>
</dbReference>
<feature type="domain" description="C2H2-type" evidence="7">
    <location>
        <begin position="414"/>
        <end position="442"/>
    </location>
</feature>
<dbReference type="InterPro" id="IPR036236">
    <property type="entry name" value="Znf_C2H2_sf"/>
</dbReference>
<dbReference type="FunFam" id="3.30.160.60:FF:000446">
    <property type="entry name" value="Zinc finger protein"/>
    <property type="match status" value="1"/>
</dbReference>
<dbReference type="AlphaFoldDB" id="A0A0L0C0T9"/>
<keyword evidence="9" id="KW-1185">Reference proteome</keyword>
<evidence type="ECO:0000256" key="6">
    <source>
        <dbReference type="PROSITE-ProRule" id="PRU00042"/>
    </source>
</evidence>
<dbReference type="PROSITE" id="PS00028">
    <property type="entry name" value="ZINC_FINGER_C2H2_1"/>
    <property type="match status" value="6"/>
</dbReference>
<keyword evidence="4 6" id="KW-0863">Zinc-finger</keyword>
<dbReference type="SUPFAM" id="SSF57667">
    <property type="entry name" value="beta-beta-alpha zinc fingers"/>
    <property type="match status" value="2"/>
</dbReference>
<dbReference type="Pfam" id="PF10046">
    <property type="entry name" value="BLOC1_2"/>
    <property type="match status" value="1"/>
</dbReference>
<comment type="similarity">
    <text evidence="1">Belongs to the BLOC1S2 family.</text>
</comment>
<dbReference type="Pfam" id="PF00096">
    <property type="entry name" value="zf-C2H2"/>
    <property type="match status" value="3"/>
</dbReference>
<dbReference type="PANTHER" id="PTHR24379:SF121">
    <property type="entry name" value="C2H2-TYPE DOMAIN-CONTAINING PROTEIN"/>
    <property type="match status" value="1"/>
</dbReference>
<evidence type="ECO:0000256" key="3">
    <source>
        <dbReference type="ARBA" id="ARBA00022737"/>
    </source>
</evidence>
<evidence type="ECO:0000259" key="7">
    <source>
        <dbReference type="PROSITE" id="PS50157"/>
    </source>
</evidence>
<dbReference type="PROSITE" id="PS50157">
    <property type="entry name" value="ZINC_FINGER_C2H2_2"/>
    <property type="match status" value="4"/>
</dbReference>
<dbReference type="Gene3D" id="3.40.1800.20">
    <property type="match status" value="1"/>
</dbReference>
<proteinExistence type="inferred from homology"/>
<accession>A0A0L0C0T9</accession>
<evidence type="ECO:0000256" key="1">
    <source>
        <dbReference type="ARBA" id="ARBA00008468"/>
    </source>
</evidence>
<dbReference type="Gene3D" id="3.30.160.60">
    <property type="entry name" value="Classic Zinc Finger"/>
    <property type="match status" value="4"/>
</dbReference>